<name>A0ABV6YR45_UNCC1</name>
<reference evidence="2 3" key="1">
    <citation type="submission" date="2024-09" db="EMBL/GenBank/DDBJ databases">
        <title>Laminarin stimulates single cell rates of sulfate reduction while oxygen inhibits transcriptomic activity in coastal marine sediment.</title>
        <authorList>
            <person name="Lindsay M."/>
            <person name="Orcutt B."/>
            <person name="Emerson D."/>
            <person name="Stepanauskas R."/>
            <person name="D'Angelo T."/>
        </authorList>
    </citation>
    <scope>NUCLEOTIDE SEQUENCE [LARGE SCALE GENOMIC DNA]</scope>
    <source>
        <strain evidence="2">SAG AM-311-K15</strain>
    </source>
</reference>
<evidence type="ECO:0000256" key="1">
    <source>
        <dbReference type="SAM" id="SignalP"/>
    </source>
</evidence>
<gene>
    <name evidence="2" type="ORF">ACFL27_00605</name>
</gene>
<proteinExistence type="predicted"/>
<feature type="chain" id="PRO_5045101379" description="Transporter" evidence="1">
    <location>
        <begin position="23"/>
        <end position="263"/>
    </location>
</feature>
<evidence type="ECO:0008006" key="4">
    <source>
        <dbReference type="Google" id="ProtNLM"/>
    </source>
</evidence>
<dbReference type="Proteomes" id="UP001594351">
    <property type="component" value="Unassembled WGS sequence"/>
</dbReference>
<keyword evidence="3" id="KW-1185">Reference proteome</keyword>
<comment type="caution">
    <text evidence="2">The sequence shown here is derived from an EMBL/GenBank/DDBJ whole genome shotgun (WGS) entry which is preliminary data.</text>
</comment>
<keyword evidence="1" id="KW-0732">Signal</keyword>
<evidence type="ECO:0000313" key="3">
    <source>
        <dbReference type="Proteomes" id="UP001594351"/>
    </source>
</evidence>
<protein>
    <recommendedName>
        <fullName evidence="4">Transporter</fullName>
    </recommendedName>
</protein>
<evidence type="ECO:0000313" key="2">
    <source>
        <dbReference type="EMBL" id="MFC1848680.1"/>
    </source>
</evidence>
<accession>A0ABV6YR45</accession>
<dbReference type="EMBL" id="JBHPBY010000004">
    <property type="protein sequence ID" value="MFC1848680.1"/>
    <property type="molecule type" value="Genomic_DNA"/>
</dbReference>
<sequence length="263" mass="29610">MKKATIVLILLWLNLTVCQVSAHHAMEYIDLESTKTARPGEFLFHVHFDYLVDDADNPRLDHWEYTPGIAVGLPHHLMFDIHTHFAKFGLDHVVEEERENFEPSGPSPFMEAVAVTLQWTPLNDWILDIGLSGTMEIPFKRATDLLGSEDNVYEGMLMMGYDFWEHKNVTVNLGYEQEGDQDCTSWALGFRSPLSVDSHGIAAGIEFKGDLTGDEWSILPGIYSPVGHEGIIFKTGLEFGQVKTEAGTRLETLRVSACLMFSF</sequence>
<organism evidence="2 3">
    <name type="scientific">candidate division CSSED10-310 bacterium</name>
    <dbReference type="NCBI Taxonomy" id="2855610"/>
    <lineage>
        <taxon>Bacteria</taxon>
        <taxon>Bacteria division CSSED10-310</taxon>
    </lineage>
</organism>
<feature type="signal peptide" evidence="1">
    <location>
        <begin position="1"/>
        <end position="22"/>
    </location>
</feature>